<dbReference type="InterPro" id="IPR002625">
    <property type="entry name" value="Smr_dom"/>
</dbReference>
<keyword evidence="6" id="KW-1185">Reference proteome</keyword>
<keyword evidence="1" id="KW-0833">Ubl conjugation pathway</keyword>
<dbReference type="AlphaFoldDB" id="A0A8J5UQJ0"/>
<comment type="caution">
    <text evidence="5">The sequence shown here is derived from an EMBL/GenBank/DDBJ whole genome shotgun (WGS) entry which is preliminary data.</text>
</comment>
<gene>
    <name evidence="5" type="ORF">J8A68_001683</name>
</gene>
<dbReference type="InterPro" id="IPR003892">
    <property type="entry name" value="CUE"/>
</dbReference>
<organism evidence="5 6">
    <name type="scientific">[Candida] subhashii</name>
    <dbReference type="NCBI Taxonomy" id="561895"/>
    <lineage>
        <taxon>Eukaryota</taxon>
        <taxon>Fungi</taxon>
        <taxon>Dikarya</taxon>
        <taxon>Ascomycota</taxon>
        <taxon>Saccharomycotina</taxon>
        <taxon>Pichiomycetes</taxon>
        <taxon>Debaryomycetaceae</taxon>
        <taxon>Spathaspora</taxon>
    </lineage>
</organism>
<accession>A0A8J5UQJ0</accession>
<evidence type="ECO:0000313" key="5">
    <source>
        <dbReference type="EMBL" id="KAG7664801.1"/>
    </source>
</evidence>
<feature type="region of interest" description="Disordered" evidence="2">
    <location>
        <begin position="1"/>
        <end position="46"/>
    </location>
</feature>
<feature type="compositionally biased region" description="Low complexity" evidence="2">
    <location>
        <begin position="22"/>
        <end position="40"/>
    </location>
</feature>
<reference evidence="5 6" key="1">
    <citation type="journal article" date="2021" name="DNA Res.">
        <title>Genome analysis of Candida subhashii reveals its hybrid nature and dual mitochondrial genome conformations.</title>
        <authorList>
            <person name="Mixao V."/>
            <person name="Hegedusova E."/>
            <person name="Saus E."/>
            <person name="Pryszcz L.P."/>
            <person name="Cillingova A."/>
            <person name="Nosek J."/>
            <person name="Gabaldon T."/>
        </authorList>
    </citation>
    <scope>NUCLEOTIDE SEQUENCE [LARGE SCALE GENOMIC DNA]</scope>
    <source>
        <strain evidence="5 6">CBS 10753</strain>
    </source>
</reference>
<evidence type="ECO:0000313" key="6">
    <source>
        <dbReference type="Proteomes" id="UP000694255"/>
    </source>
</evidence>
<dbReference type="PROSITE" id="PS51140">
    <property type="entry name" value="CUE"/>
    <property type="match status" value="1"/>
</dbReference>
<dbReference type="RefSeq" id="XP_049265033.1">
    <property type="nucleotide sequence ID" value="XM_049405360.1"/>
</dbReference>
<protein>
    <recommendedName>
        <fullName evidence="7">Smr domain-containing protein</fullName>
    </recommendedName>
</protein>
<dbReference type="GO" id="GO:0043130">
    <property type="term" value="F:ubiquitin binding"/>
    <property type="evidence" value="ECO:0007669"/>
    <property type="project" value="InterPro"/>
</dbReference>
<sequence>MTQVDTPHQQLDPPTNELETLPESTSGASSESASMTPSGSTNSSTDATYLELNEEEYAEYVYDDQDTNPEFLELIEHLTNLFPTFPKTELKFRLKLTEDIQELIEELFIETESKELLHQQQKQTEARARAIEDTYNYDQAVYELFEILPHLDLATIADKLRECNNNAEQACLELLEQPKDNKKIDKVNEWNDLSSIANQIKDYLGDKYYVSQEDILTEVRAGGDYYNAMVGILMNCRPMVKQTLTKRVGPGGRVQRGGGIANRNNRQNVSTTTKLVKSSYKYNPNCTEALELLSIYESNEEFKNNFKYKLFENALEFFQGDPYEVVALMSDLNHKRPSHIKPIVKRYEKDPNFSISEKFSHMTISNSNNTRSAEFIADPLHRERFDTYLRSGVLDLHGFTLTEAMKLVKLVLNHWWDQETKEREHNGKWSSYGDNALIGPVRLITGRGMHSAGGRAVIKRFVGQYLKNNKYIYHEDVGSFTVTGKKRR</sequence>
<dbReference type="PROSITE" id="PS50828">
    <property type="entry name" value="SMR"/>
    <property type="match status" value="1"/>
</dbReference>
<dbReference type="Pfam" id="PF02845">
    <property type="entry name" value="CUE"/>
    <property type="match status" value="1"/>
</dbReference>
<feature type="compositionally biased region" description="Polar residues" evidence="2">
    <location>
        <begin position="1"/>
        <end position="13"/>
    </location>
</feature>
<dbReference type="OrthoDB" id="4080456at2759"/>
<evidence type="ECO:0008006" key="7">
    <source>
        <dbReference type="Google" id="ProtNLM"/>
    </source>
</evidence>
<evidence type="ECO:0000256" key="1">
    <source>
        <dbReference type="ARBA" id="ARBA00022786"/>
    </source>
</evidence>
<dbReference type="Proteomes" id="UP000694255">
    <property type="component" value="Unassembled WGS sequence"/>
</dbReference>
<dbReference type="GO" id="GO:0005634">
    <property type="term" value="C:nucleus"/>
    <property type="evidence" value="ECO:0007669"/>
    <property type="project" value="TreeGrafter"/>
</dbReference>
<dbReference type="GeneID" id="73468484"/>
<dbReference type="EMBL" id="JAGSYN010000064">
    <property type="protein sequence ID" value="KAG7664801.1"/>
    <property type="molecule type" value="Genomic_DNA"/>
</dbReference>
<evidence type="ECO:0000259" key="4">
    <source>
        <dbReference type="PROSITE" id="PS51140"/>
    </source>
</evidence>
<dbReference type="SMART" id="SM00463">
    <property type="entry name" value="SMR"/>
    <property type="match status" value="1"/>
</dbReference>
<dbReference type="CDD" id="cd14279">
    <property type="entry name" value="CUE"/>
    <property type="match status" value="1"/>
</dbReference>
<dbReference type="PANTHER" id="PTHR46535:SF1">
    <property type="entry name" value="NEDD4-BINDING PROTEIN 2"/>
    <property type="match status" value="1"/>
</dbReference>
<proteinExistence type="predicted"/>
<feature type="domain" description="CUE" evidence="4">
    <location>
        <begin position="136"/>
        <end position="179"/>
    </location>
</feature>
<dbReference type="PANTHER" id="PTHR46535">
    <property type="entry name" value="NEDD4-BINDING PROTEIN 2"/>
    <property type="match status" value="1"/>
</dbReference>
<dbReference type="GO" id="GO:0004519">
    <property type="term" value="F:endonuclease activity"/>
    <property type="evidence" value="ECO:0007669"/>
    <property type="project" value="TreeGrafter"/>
</dbReference>
<evidence type="ECO:0000259" key="3">
    <source>
        <dbReference type="PROSITE" id="PS50828"/>
    </source>
</evidence>
<evidence type="ECO:0000256" key="2">
    <source>
        <dbReference type="SAM" id="MobiDB-lite"/>
    </source>
</evidence>
<feature type="domain" description="Smr" evidence="3">
    <location>
        <begin position="394"/>
        <end position="488"/>
    </location>
</feature>
<name>A0A8J5UQJ0_9ASCO</name>
<dbReference type="InterPro" id="IPR052772">
    <property type="entry name" value="Endo/PolyKinase_Domain-Protein"/>
</dbReference>